<feature type="region of interest" description="Disordered" evidence="1">
    <location>
        <begin position="57"/>
        <end position="76"/>
    </location>
</feature>
<accession>A0A8S5NFI8</accession>
<name>A0A8S5NFI8_9CAUD</name>
<evidence type="ECO:0000313" key="2">
    <source>
        <dbReference type="EMBL" id="DAD93462.1"/>
    </source>
</evidence>
<organism evidence="2">
    <name type="scientific">Myoviridae sp. ct0wg9</name>
    <dbReference type="NCBI Taxonomy" id="2826600"/>
    <lineage>
        <taxon>Viruses</taxon>
        <taxon>Duplodnaviria</taxon>
        <taxon>Heunggongvirae</taxon>
        <taxon>Uroviricota</taxon>
        <taxon>Caudoviricetes</taxon>
    </lineage>
</organism>
<reference evidence="2" key="1">
    <citation type="journal article" date="2021" name="Proc. Natl. Acad. Sci. U.S.A.">
        <title>A Catalog of Tens of Thousands of Viruses from Human Metagenomes Reveals Hidden Associations with Chronic Diseases.</title>
        <authorList>
            <person name="Tisza M.J."/>
            <person name="Buck C.B."/>
        </authorList>
    </citation>
    <scope>NUCLEOTIDE SEQUENCE</scope>
    <source>
        <strain evidence="2">Ct0wg9</strain>
    </source>
</reference>
<protein>
    <submittedName>
        <fullName evidence="2">Uncharacterized protein</fullName>
    </submittedName>
</protein>
<sequence>MKRKGNDDELYLANVLHFENCTVYLYRPILTPEERERRYENIRRALRRIGPSLIAAEERRKQKEREEHERSQVANS</sequence>
<evidence type="ECO:0000256" key="1">
    <source>
        <dbReference type="SAM" id="MobiDB-lite"/>
    </source>
</evidence>
<proteinExistence type="predicted"/>
<dbReference type="EMBL" id="BK015160">
    <property type="protein sequence ID" value="DAD93462.1"/>
    <property type="molecule type" value="Genomic_DNA"/>
</dbReference>